<dbReference type="RefSeq" id="WP_067516254.1">
    <property type="nucleotide sequence ID" value="NZ_JABELX010000014.1"/>
</dbReference>
<name>A0A849C9J8_9NOCA</name>
<comment type="caution">
    <text evidence="2">The sequence shown here is derived from an EMBL/GenBank/DDBJ whole genome shotgun (WGS) entry which is preliminary data.</text>
</comment>
<reference evidence="2 3" key="1">
    <citation type="submission" date="2020-05" db="EMBL/GenBank/DDBJ databases">
        <title>MicrobeNet Type strains.</title>
        <authorList>
            <person name="Nicholson A.C."/>
        </authorList>
    </citation>
    <scope>NUCLEOTIDE SEQUENCE [LARGE SCALE GENOMIC DNA]</scope>
    <source>
        <strain evidence="2 3">JCM 3224</strain>
    </source>
</reference>
<evidence type="ECO:0000259" key="1">
    <source>
        <dbReference type="PROSITE" id="PS50819"/>
    </source>
</evidence>
<dbReference type="InterPro" id="IPR006142">
    <property type="entry name" value="INTEIN"/>
</dbReference>
<dbReference type="Gene3D" id="3.10.28.10">
    <property type="entry name" value="Homing endonucleases"/>
    <property type="match status" value="1"/>
</dbReference>
<dbReference type="Pfam" id="PF14890">
    <property type="entry name" value="Intein_splicing"/>
    <property type="match status" value="1"/>
</dbReference>
<dbReference type="Proteomes" id="UP000586827">
    <property type="component" value="Unassembled WGS sequence"/>
</dbReference>
<organism evidence="2 3">
    <name type="scientific">Nocardia uniformis</name>
    <dbReference type="NCBI Taxonomy" id="53432"/>
    <lineage>
        <taxon>Bacteria</taxon>
        <taxon>Bacillati</taxon>
        <taxon>Actinomycetota</taxon>
        <taxon>Actinomycetes</taxon>
        <taxon>Mycobacteriales</taxon>
        <taxon>Nocardiaceae</taxon>
        <taxon>Nocardia</taxon>
    </lineage>
</organism>
<keyword evidence="2" id="KW-0378">Hydrolase</keyword>
<dbReference type="EMBL" id="JABELX010000014">
    <property type="protein sequence ID" value="NNH74516.1"/>
    <property type="molecule type" value="Genomic_DNA"/>
</dbReference>
<keyword evidence="2" id="KW-0540">Nuclease</keyword>
<dbReference type="InterPro" id="IPR004860">
    <property type="entry name" value="LAGLIDADG_dom"/>
</dbReference>
<evidence type="ECO:0000313" key="3">
    <source>
        <dbReference type="Proteomes" id="UP000586827"/>
    </source>
</evidence>
<dbReference type="InterPro" id="IPR004042">
    <property type="entry name" value="Intein_endonuc_central"/>
</dbReference>
<dbReference type="SUPFAM" id="SSF51294">
    <property type="entry name" value="Hedgehog/intein (Hint) domain"/>
    <property type="match status" value="1"/>
</dbReference>
<sequence>MDTSRFLQIGHLPESARILRADNGAEVSLGSILRSGEQPAVWSADQHMRMVARQMVHVCADGRQGVLRVQLASGCVIEASADLNLLTVDGWTQVAQLAVGARVAIPRWTPAPAIAVEMPDAEVILLAHMIGDGSCVKRQPIRYASIDEENLAAVAAAARHFGITAVRDEYPAARVITLRLPAPFRLTHGRRNPIAAWLDELGLFGLRSYEKFVPEPVFTLPTDQVALFLRHLWATDGSVRWDARARQARIYYGSTSLRLIHDVARLLLRLEVHGRIKRVTKPGYRDCWHLTVDGMINQRSFLEDIGAHGARGVAAEGALVELAELIPNTNVDTVPKEIWSRVRNLLATKEIRHREFQAAMGTKFCGSTMWKYAPSRSRLARVAEILDDPLLSTFARSDLFWDCIAEVTCLGEQEVYGATVPGTHNFLAHGVLVGTGPSGGL</sequence>
<proteinExistence type="predicted"/>
<dbReference type="AlphaFoldDB" id="A0A849C9J8"/>
<dbReference type="PROSITE" id="PS50819">
    <property type="entry name" value="INTEIN_ENDONUCLEASE"/>
    <property type="match status" value="1"/>
</dbReference>
<gene>
    <name evidence="2" type="ORF">HLB23_32500</name>
</gene>
<keyword evidence="2" id="KW-0255">Endonuclease</keyword>
<feature type="domain" description="DOD-type homing endonuclease" evidence="1">
    <location>
        <begin position="125"/>
        <end position="272"/>
    </location>
</feature>
<dbReference type="GO" id="GO:0004519">
    <property type="term" value="F:endonuclease activity"/>
    <property type="evidence" value="ECO:0007669"/>
    <property type="project" value="UniProtKB-KW"/>
</dbReference>
<dbReference type="InterPro" id="IPR036844">
    <property type="entry name" value="Hint_dom_sf"/>
</dbReference>
<dbReference type="SUPFAM" id="SSF55608">
    <property type="entry name" value="Homing endonucleases"/>
    <property type="match status" value="1"/>
</dbReference>
<keyword evidence="3" id="KW-1185">Reference proteome</keyword>
<dbReference type="InterPro" id="IPR027434">
    <property type="entry name" value="Homing_endonucl"/>
</dbReference>
<dbReference type="GO" id="GO:0016539">
    <property type="term" value="P:intein-mediated protein splicing"/>
    <property type="evidence" value="ECO:0007669"/>
    <property type="project" value="InterPro"/>
</dbReference>
<dbReference type="Pfam" id="PF14528">
    <property type="entry name" value="LAGLIDADG_3"/>
    <property type="match status" value="1"/>
</dbReference>
<dbReference type="PRINTS" id="PR00379">
    <property type="entry name" value="INTEIN"/>
</dbReference>
<dbReference type="Gene3D" id="2.170.16.10">
    <property type="entry name" value="Hedgehog/Intein (Hint) domain"/>
    <property type="match status" value="2"/>
</dbReference>
<evidence type="ECO:0000313" key="2">
    <source>
        <dbReference type="EMBL" id="NNH74516.1"/>
    </source>
</evidence>
<protein>
    <submittedName>
        <fullName evidence="2">Endonuclease</fullName>
    </submittedName>
</protein>
<accession>A0A849C9J8</accession>